<dbReference type="EMBL" id="JASNWA010000010">
    <property type="protein sequence ID" value="KAK3168465.1"/>
    <property type="molecule type" value="Genomic_DNA"/>
</dbReference>
<proteinExistence type="predicted"/>
<name>A0AAD9YZJ0_9LECA</name>
<feature type="domain" description="N-acetyltransferase" evidence="1">
    <location>
        <begin position="89"/>
        <end position="232"/>
    </location>
</feature>
<keyword evidence="3" id="KW-1185">Reference proteome</keyword>
<evidence type="ECO:0000313" key="3">
    <source>
        <dbReference type="Proteomes" id="UP001276659"/>
    </source>
</evidence>
<evidence type="ECO:0000313" key="2">
    <source>
        <dbReference type="EMBL" id="KAK3168465.1"/>
    </source>
</evidence>
<organism evidence="2 3">
    <name type="scientific">Lepraria neglecta</name>
    <dbReference type="NCBI Taxonomy" id="209136"/>
    <lineage>
        <taxon>Eukaryota</taxon>
        <taxon>Fungi</taxon>
        <taxon>Dikarya</taxon>
        <taxon>Ascomycota</taxon>
        <taxon>Pezizomycotina</taxon>
        <taxon>Lecanoromycetes</taxon>
        <taxon>OSLEUM clade</taxon>
        <taxon>Lecanoromycetidae</taxon>
        <taxon>Lecanorales</taxon>
        <taxon>Lecanorineae</taxon>
        <taxon>Stereocaulaceae</taxon>
        <taxon>Lepraria</taxon>
    </lineage>
</organism>
<gene>
    <name evidence="2" type="ORF">OEA41_004913</name>
</gene>
<dbReference type="PANTHER" id="PTHR42791:SF14">
    <property type="entry name" value="N-ACETYLTRANSFERASE DOMAIN-CONTAINING PROTEIN"/>
    <property type="match status" value="1"/>
</dbReference>
<dbReference type="PROSITE" id="PS51186">
    <property type="entry name" value="GNAT"/>
    <property type="match status" value="2"/>
</dbReference>
<dbReference type="PANTHER" id="PTHR42791">
    <property type="entry name" value="GNAT FAMILY ACETYLTRANSFERASE"/>
    <property type="match status" value="1"/>
</dbReference>
<dbReference type="AlphaFoldDB" id="A0AAD9YZJ0"/>
<dbReference type="Pfam" id="PF13508">
    <property type="entry name" value="Acetyltransf_7"/>
    <property type="match status" value="1"/>
</dbReference>
<dbReference type="GO" id="GO:0016747">
    <property type="term" value="F:acyltransferase activity, transferring groups other than amino-acyl groups"/>
    <property type="evidence" value="ECO:0007669"/>
    <property type="project" value="InterPro"/>
</dbReference>
<protein>
    <recommendedName>
        <fullName evidence="1">N-acetyltransferase domain-containing protein</fullName>
    </recommendedName>
</protein>
<dbReference type="Proteomes" id="UP001276659">
    <property type="component" value="Unassembled WGS sequence"/>
</dbReference>
<dbReference type="SUPFAM" id="SSF55729">
    <property type="entry name" value="Acyl-CoA N-acyltransferases (Nat)"/>
    <property type="match status" value="2"/>
</dbReference>
<dbReference type="InterPro" id="IPR000182">
    <property type="entry name" value="GNAT_dom"/>
</dbReference>
<dbReference type="Gene3D" id="3.40.630.30">
    <property type="match status" value="2"/>
</dbReference>
<dbReference type="InterPro" id="IPR052523">
    <property type="entry name" value="Trichothecene_AcTrans"/>
</dbReference>
<comment type="caution">
    <text evidence="2">The sequence shown here is derived from an EMBL/GenBank/DDBJ whole genome shotgun (WGS) entry which is preliminary data.</text>
</comment>
<dbReference type="Pfam" id="PF00583">
    <property type="entry name" value="Acetyltransf_1"/>
    <property type="match status" value="1"/>
</dbReference>
<feature type="domain" description="N-acetyltransferase" evidence="1">
    <location>
        <begin position="307"/>
        <end position="461"/>
    </location>
</feature>
<accession>A0AAD9YZJ0</accession>
<reference evidence="2" key="1">
    <citation type="submission" date="2022-11" db="EMBL/GenBank/DDBJ databases">
        <title>Chromosomal genome sequence assembly and mating type (MAT) locus characterization of the leprose asexual lichenized fungus Lepraria neglecta (Nyl.) Erichsen.</title>
        <authorList>
            <person name="Allen J.L."/>
            <person name="Pfeffer B."/>
        </authorList>
    </citation>
    <scope>NUCLEOTIDE SEQUENCE</scope>
    <source>
        <strain evidence="2">Allen 5258</strain>
    </source>
</reference>
<sequence length="464" mass="51260">MPLVVSPVLLPDLPAIQRLSISVEADTTTGSLLFPNGASETSIAHLVKQDEKDMRDPKCTCRHIIMRDVPEGTDACGDDGKARGEIVSYAMWNFFVGREKANKEGQDKEERIGDGAYYESWPPDAHHEALEVLVEMGKKKREGIMGDGNYAFLASLCTSPTHRRMGAASKLIEWGLALADAHLLPTYVESTPGALPLYLKHGFEKVDTMTIDLHQWGRDHIQEHIILIRPAQKPSTARDEIRITPVLTNADFTVFDSIEKAASTPEPTSQALPSKEAPKPTSVFPLITKDVPLTSGPSSRTTFLIENSITDPTSHYLKAFIPSTNTTIAFALFQICPTPSLRPQRMPWPHGANHVLVNAFFGKMHQAEERYMDGKPYILLHALAVAPGWQGKGVGRRLLEWGLEIADREGWECWVDASREGVGLYRKLGWREVGEVRVDLGEWGGEEGVVERAVLMVRKPGGGG</sequence>
<dbReference type="CDD" id="cd04301">
    <property type="entry name" value="NAT_SF"/>
    <property type="match status" value="2"/>
</dbReference>
<dbReference type="InterPro" id="IPR016181">
    <property type="entry name" value="Acyl_CoA_acyltransferase"/>
</dbReference>
<evidence type="ECO:0000259" key="1">
    <source>
        <dbReference type="PROSITE" id="PS51186"/>
    </source>
</evidence>